<proteinExistence type="predicted"/>
<dbReference type="AlphaFoldDB" id="X1GN55"/>
<evidence type="ECO:0000313" key="2">
    <source>
        <dbReference type="EMBL" id="GAH58607.1"/>
    </source>
</evidence>
<dbReference type="SUPFAM" id="SSF55729">
    <property type="entry name" value="Acyl-CoA N-acyltransferases (Nat)"/>
    <property type="match status" value="1"/>
</dbReference>
<name>X1GN55_9ZZZZ</name>
<dbReference type="PANTHER" id="PTHR47542">
    <property type="entry name" value="ACYL-COA N-ACYLTRANSFERASES (NAT) SUPERFAMILY PROTEIN"/>
    <property type="match status" value="1"/>
</dbReference>
<reference evidence="2" key="1">
    <citation type="journal article" date="2014" name="Front. Microbiol.">
        <title>High frequency of phylogenetically diverse reductive dehalogenase-homologous genes in deep subseafloor sedimentary metagenomes.</title>
        <authorList>
            <person name="Kawai M."/>
            <person name="Futagami T."/>
            <person name="Toyoda A."/>
            <person name="Takaki Y."/>
            <person name="Nishi S."/>
            <person name="Hori S."/>
            <person name="Arai W."/>
            <person name="Tsubouchi T."/>
            <person name="Morono Y."/>
            <person name="Uchiyama I."/>
            <person name="Ito T."/>
            <person name="Fujiyama A."/>
            <person name="Inagaki F."/>
            <person name="Takami H."/>
        </authorList>
    </citation>
    <scope>NUCLEOTIDE SEQUENCE</scope>
    <source>
        <strain evidence="2">Expedition CK06-06</strain>
    </source>
</reference>
<feature type="domain" description="N-acetyltransferase" evidence="1">
    <location>
        <begin position="1"/>
        <end position="125"/>
    </location>
</feature>
<dbReference type="GO" id="GO:0016747">
    <property type="term" value="F:acyltransferase activity, transferring groups other than amino-acyl groups"/>
    <property type="evidence" value="ECO:0007669"/>
    <property type="project" value="InterPro"/>
</dbReference>
<feature type="non-terminal residue" evidence="2">
    <location>
        <position position="1"/>
    </location>
</feature>
<protein>
    <recommendedName>
        <fullName evidence="1">N-acetyltransferase domain-containing protein</fullName>
    </recommendedName>
</protein>
<evidence type="ECO:0000259" key="1">
    <source>
        <dbReference type="PROSITE" id="PS51186"/>
    </source>
</evidence>
<dbReference type="Gene3D" id="3.40.630.30">
    <property type="match status" value="1"/>
</dbReference>
<dbReference type="InterPro" id="IPR016181">
    <property type="entry name" value="Acyl_CoA_acyltransferase"/>
</dbReference>
<comment type="caution">
    <text evidence="2">The sequence shown here is derived from an EMBL/GenBank/DDBJ whole genome shotgun (WGS) entry which is preliminary data.</text>
</comment>
<dbReference type="EMBL" id="BARU01023907">
    <property type="protein sequence ID" value="GAH58607.1"/>
    <property type="molecule type" value="Genomic_DNA"/>
</dbReference>
<dbReference type="PROSITE" id="PS51186">
    <property type="entry name" value="GNAT"/>
    <property type="match status" value="1"/>
</dbReference>
<dbReference type="InterPro" id="IPR000182">
    <property type="entry name" value="GNAT_dom"/>
</dbReference>
<dbReference type="Pfam" id="PF00583">
    <property type="entry name" value="Acetyltransf_1"/>
    <property type="match status" value="1"/>
</dbReference>
<organism evidence="2">
    <name type="scientific">marine sediment metagenome</name>
    <dbReference type="NCBI Taxonomy" id="412755"/>
    <lineage>
        <taxon>unclassified sequences</taxon>
        <taxon>metagenomes</taxon>
        <taxon>ecological metagenomes</taxon>
    </lineage>
</organism>
<sequence length="125" mass="14701">KDAFFQNSILNLIINNTFFFKLINDDNSNEIVGFIIIIQDREDRVNLINLVISKQYQNKGYGSNLLKYTLNKIKEMNNIEVIVLNVNSKNKVAIGLYQKFGFRIVQKIENYYRQKKSAYLMILNI</sequence>
<gene>
    <name evidence="2" type="ORF">S03H2_38749</name>
</gene>
<accession>X1GN55</accession>
<dbReference type="PANTHER" id="PTHR47542:SF2">
    <property type="entry name" value="ACYL-COA N-ACYLTRANSFERASES (NAT) SUPERFAMILY PROTEIN"/>
    <property type="match status" value="1"/>
</dbReference>
<dbReference type="CDD" id="cd04301">
    <property type="entry name" value="NAT_SF"/>
    <property type="match status" value="1"/>
</dbReference>